<dbReference type="RefSeq" id="WP_015956202.1">
    <property type="nucleotide sequence ID" value="NC_011729.1"/>
</dbReference>
<dbReference type="KEGG" id="cyc:PCC7424_4247"/>
<evidence type="ECO:0000313" key="3">
    <source>
        <dbReference type="Proteomes" id="UP000002384"/>
    </source>
</evidence>
<evidence type="ECO:0000259" key="1">
    <source>
        <dbReference type="Pfam" id="PF00535"/>
    </source>
</evidence>
<dbReference type="STRING" id="65393.PCC7424_4247"/>
<gene>
    <name evidence="2" type="ordered locus">PCC7424_4247</name>
</gene>
<dbReference type="InterPro" id="IPR029044">
    <property type="entry name" value="Nucleotide-diphossugar_trans"/>
</dbReference>
<keyword evidence="3" id="KW-1185">Reference proteome</keyword>
<feature type="domain" description="Glycosyltransferase 2-like" evidence="1">
    <location>
        <begin position="6"/>
        <end position="111"/>
    </location>
</feature>
<dbReference type="OrthoDB" id="153025at2"/>
<organism evidence="2 3">
    <name type="scientific">Gloeothece citriformis (strain PCC 7424)</name>
    <name type="common">Cyanothece sp. (strain PCC 7424)</name>
    <dbReference type="NCBI Taxonomy" id="65393"/>
    <lineage>
        <taxon>Bacteria</taxon>
        <taxon>Bacillati</taxon>
        <taxon>Cyanobacteriota</taxon>
        <taxon>Cyanophyceae</taxon>
        <taxon>Oscillatoriophycideae</taxon>
        <taxon>Chroococcales</taxon>
        <taxon>Aphanothecaceae</taxon>
        <taxon>Gloeothece</taxon>
        <taxon>Gloeothece citriformis</taxon>
    </lineage>
</organism>
<proteinExistence type="predicted"/>
<dbReference type="InterPro" id="IPR001173">
    <property type="entry name" value="Glyco_trans_2-like"/>
</dbReference>
<evidence type="ECO:0000313" key="2">
    <source>
        <dbReference type="EMBL" id="ACK72617.1"/>
    </source>
</evidence>
<sequence length="312" mass="35176">MNILISVVICTHNRSQYLAKAIQSLLNQQFPLENYEIIIIDNCSTDQTKEVVEQLAGKNLRYIYEPTLGLSYARNTGWKNAQGKYVAYLDDDAIACPLWLSTILEVFETVQPQPGCVGGKAEPIWEAPRPNWLSDELVTGLTVIDWSPTPQVLPDLSRQWLVGANIAFPKAVLEKLGGFIDGLDRSGKHLLSGGDVFLEKQIAQAGYSCYYHPQMAVSHHIQQSRLDKKWFIRRYFWQGVSDAVVQLIEESPSRSKRLFLAILRTINLLLVPSQITSFLYNSDDKNQFTERCFTLIKLGHIAGLLGLAHKPS</sequence>
<dbReference type="PANTHER" id="PTHR43685:SF2">
    <property type="entry name" value="GLYCOSYLTRANSFERASE 2-LIKE DOMAIN-CONTAINING PROTEIN"/>
    <property type="match status" value="1"/>
</dbReference>
<dbReference type="GO" id="GO:0016740">
    <property type="term" value="F:transferase activity"/>
    <property type="evidence" value="ECO:0007669"/>
    <property type="project" value="UniProtKB-KW"/>
</dbReference>
<dbReference type="InterPro" id="IPR050834">
    <property type="entry name" value="Glycosyltransf_2"/>
</dbReference>
<dbReference type="HOGENOM" id="CLU_025996_19_2_3"/>
<dbReference type="Proteomes" id="UP000002384">
    <property type="component" value="Chromosome"/>
</dbReference>
<dbReference type="eggNOG" id="COG1216">
    <property type="taxonomic scope" value="Bacteria"/>
</dbReference>
<dbReference type="SUPFAM" id="SSF53448">
    <property type="entry name" value="Nucleotide-diphospho-sugar transferases"/>
    <property type="match status" value="1"/>
</dbReference>
<dbReference type="AlphaFoldDB" id="B7K6R8"/>
<accession>B7K6R8</accession>
<dbReference type="Pfam" id="PF00535">
    <property type="entry name" value="Glycos_transf_2"/>
    <property type="match status" value="1"/>
</dbReference>
<dbReference type="EMBL" id="CP001291">
    <property type="protein sequence ID" value="ACK72617.1"/>
    <property type="molecule type" value="Genomic_DNA"/>
</dbReference>
<dbReference type="CAZy" id="GT2">
    <property type="family name" value="Glycosyltransferase Family 2"/>
</dbReference>
<dbReference type="Gene3D" id="3.90.550.10">
    <property type="entry name" value="Spore Coat Polysaccharide Biosynthesis Protein SpsA, Chain A"/>
    <property type="match status" value="1"/>
</dbReference>
<protein>
    <submittedName>
        <fullName evidence="2">Glycosyl transferase family 2</fullName>
    </submittedName>
</protein>
<dbReference type="PANTHER" id="PTHR43685">
    <property type="entry name" value="GLYCOSYLTRANSFERASE"/>
    <property type="match status" value="1"/>
</dbReference>
<reference evidence="3" key="1">
    <citation type="journal article" date="2011" name="MBio">
        <title>Novel metabolic attributes of the genus Cyanothece, comprising a group of unicellular nitrogen-fixing Cyanobacteria.</title>
        <authorList>
            <person name="Bandyopadhyay A."/>
            <person name="Elvitigala T."/>
            <person name="Welsh E."/>
            <person name="Stockel J."/>
            <person name="Liberton M."/>
            <person name="Min H."/>
            <person name="Sherman L.A."/>
            <person name="Pakrasi H.B."/>
        </authorList>
    </citation>
    <scope>NUCLEOTIDE SEQUENCE [LARGE SCALE GENOMIC DNA]</scope>
    <source>
        <strain evidence="3">PCC 7424</strain>
    </source>
</reference>
<keyword evidence="2" id="KW-0808">Transferase</keyword>
<name>B7K6R8_GLOC7</name>